<gene>
    <name evidence="1" type="ORF">OKA104_LOCUS52110</name>
</gene>
<accession>A0A820Q251</accession>
<evidence type="ECO:0000313" key="1">
    <source>
        <dbReference type="EMBL" id="CAF4413872.1"/>
    </source>
</evidence>
<dbReference type="Proteomes" id="UP000663881">
    <property type="component" value="Unassembled WGS sequence"/>
</dbReference>
<name>A0A820Q251_9BILA</name>
<proteinExistence type="predicted"/>
<evidence type="ECO:0000313" key="2">
    <source>
        <dbReference type="Proteomes" id="UP000663881"/>
    </source>
</evidence>
<protein>
    <submittedName>
        <fullName evidence="1">Uncharacterized protein</fullName>
    </submittedName>
</protein>
<organism evidence="1 2">
    <name type="scientific">Adineta steineri</name>
    <dbReference type="NCBI Taxonomy" id="433720"/>
    <lineage>
        <taxon>Eukaryota</taxon>
        <taxon>Metazoa</taxon>
        <taxon>Spiralia</taxon>
        <taxon>Gnathifera</taxon>
        <taxon>Rotifera</taxon>
        <taxon>Eurotatoria</taxon>
        <taxon>Bdelloidea</taxon>
        <taxon>Adinetida</taxon>
        <taxon>Adinetidae</taxon>
        <taxon>Adineta</taxon>
    </lineage>
</organism>
<comment type="caution">
    <text evidence="1">The sequence shown here is derived from an EMBL/GenBank/DDBJ whole genome shotgun (WGS) entry which is preliminary data.</text>
</comment>
<dbReference type="EMBL" id="CAJOAY010029630">
    <property type="protein sequence ID" value="CAF4413872.1"/>
    <property type="molecule type" value="Genomic_DNA"/>
</dbReference>
<dbReference type="AlphaFoldDB" id="A0A820Q251"/>
<feature type="non-terminal residue" evidence="1">
    <location>
        <position position="112"/>
    </location>
</feature>
<reference evidence="1" key="1">
    <citation type="submission" date="2021-02" db="EMBL/GenBank/DDBJ databases">
        <authorList>
            <person name="Nowell W R."/>
        </authorList>
    </citation>
    <scope>NUCLEOTIDE SEQUENCE</scope>
</reference>
<sequence length="112" mass="12163">MGVNAVIGYMASLPVAQRDTAWKRVQAGFILASELSTTPSPRSALDAALEKIFGEKTIAAQPMHASCPAKIGGRMGKKLDDWLDPILYPTHSLAFLRALADSRWVVRGEPEK</sequence>